<reference evidence="1 2" key="1">
    <citation type="journal article" date="2021" name="Commun. Biol.">
        <title>The genome of Shorea leprosula (Dipterocarpaceae) highlights the ecological relevance of drought in aseasonal tropical rainforests.</title>
        <authorList>
            <person name="Ng K.K.S."/>
            <person name="Kobayashi M.J."/>
            <person name="Fawcett J.A."/>
            <person name="Hatakeyama M."/>
            <person name="Paape T."/>
            <person name="Ng C.H."/>
            <person name="Ang C.C."/>
            <person name="Tnah L.H."/>
            <person name="Lee C.T."/>
            <person name="Nishiyama T."/>
            <person name="Sese J."/>
            <person name="O'Brien M.J."/>
            <person name="Copetti D."/>
            <person name="Mohd Noor M.I."/>
            <person name="Ong R.C."/>
            <person name="Putra M."/>
            <person name="Sireger I.Z."/>
            <person name="Indrioko S."/>
            <person name="Kosugi Y."/>
            <person name="Izuno A."/>
            <person name="Isagi Y."/>
            <person name="Lee S.L."/>
            <person name="Shimizu K.K."/>
        </authorList>
    </citation>
    <scope>NUCLEOTIDE SEQUENCE [LARGE SCALE GENOMIC DNA]</scope>
    <source>
        <strain evidence="1">214</strain>
    </source>
</reference>
<accession>A0AAV5JWV2</accession>
<proteinExistence type="predicted"/>
<evidence type="ECO:0000313" key="1">
    <source>
        <dbReference type="EMBL" id="GKV15847.1"/>
    </source>
</evidence>
<name>A0AAV5JWV2_9ROSI</name>
<organism evidence="1 2">
    <name type="scientific">Rubroshorea leprosula</name>
    <dbReference type="NCBI Taxonomy" id="152421"/>
    <lineage>
        <taxon>Eukaryota</taxon>
        <taxon>Viridiplantae</taxon>
        <taxon>Streptophyta</taxon>
        <taxon>Embryophyta</taxon>
        <taxon>Tracheophyta</taxon>
        <taxon>Spermatophyta</taxon>
        <taxon>Magnoliopsida</taxon>
        <taxon>eudicotyledons</taxon>
        <taxon>Gunneridae</taxon>
        <taxon>Pentapetalae</taxon>
        <taxon>rosids</taxon>
        <taxon>malvids</taxon>
        <taxon>Malvales</taxon>
        <taxon>Dipterocarpaceae</taxon>
        <taxon>Rubroshorea</taxon>
    </lineage>
</organism>
<keyword evidence="2" id="KW-1185">Reference proteome</keyword>
<sequence>MLLIFIPKYYFPYFRSANSFHESFCPTSVQVMSRSFSA</sequence>
<dbReference type="AlphaFoldDB" id="A0AAV5JWV2"/>
<evidence type="ECO:0000313" key="2">
    <source>
        <dbReference type="Proteomes" id="UP001054252"/>
    </source>
</evidence>
<dbReference type="EMBL" id="BPVZ01000044">
    <property type="protein sequence ID" value="GKV15847.1"/>
    <property type="molecule type" value="Genomic_DNA"/>
</dbReference>
<protein>
    <submittedName>
        <fullName evidence="1">Uncharacterized protein</fullName>
    </submittedName>
</protein>
<comment type="caution">
    <text evidence="1">The sequence shown here is derived from an EMBL/GenBank/DDBJ whole genome shotgun (WGS) entry which is preliminary data.</text>
</comment>
<gene>
    <name evidence="1" type="ORF">SLEP1_g26592</name>
</gene>
<dbReference type="Proteomes" id="UP001054252">
    <property type="component" value="Unassembled WGS sequence"/>
</dbReference>